<sequence>MHQTEAGLYGRCCDTLCFLAYEEKEKWVSEINLPEEHAKSLLVFLMTALTECSTPPTKYRGLSLMKASWEAYVQHINICNTLLRVDDCHLHIVRDLVSEKDSALSKLNITTIDAINRSGRKIRKHVRNEAFQTWTNHTLRGKGVIVYSDLPKANSRKEEKKLVGSLVEKKLPSEGCTGRNGEREKSSGQKKISDDRRHKHYGSCKETKRKAENRKD</sequence>
<accession>A0ABQ8TZG1</accession>
<keyword evidence="3" id="KW-1185">Reference proteome</keyword>
<feature type="region of interest" description="Disordered" evidence="1">
    <location>
        <begin position="171"/>
        <end position="216"/>
    </location>
</feature>
<reference evidence="2 3" key="1">
    <citation type="journal article" date="2022" name="Allergy">
        <title>Genome assembly and annotation of Periplaneta americana reveal a comprehensive cockroach allergen profile.</title>
        <authorList>
            <person name="Wang L."/>
            <person name="Xiong Q."/>
            <person name="Saelim N."/>
            <person name="Wang L."/>
            <person name="Nong W."/>
            <person name="Wan A.T."/>
            <person name="Shi M."/>
            <person name="Liu X."/>
            <person name="Cao Q."/>
            <person name="Hui J.H.L."/>
            <person name="Sookrung N."/>
            <person name="Leung T.F."/>
            <person name="Tungtrongchitr A."/>
            <person name="Tsui S.K.W."/>
        </authorList>
    </citation>
    <scope>NUCLEOTIDE SEQUENCE [LARGE SCALE GENOMIC DNA]</scope>
    <source>
        <strain evidence="2">PWHHKU_190912</strain>
    </source>
</reference>
<feature type="compositionally biased region" description="Basic and acidic residues" evidence="1">
    <location>
        <begin position="180"/>
        <end position="196"/>
    </location>
</feature>
<comment type="caution">
    <text evidence="2">The sequence shown here is derived from an EMBL/GenBank/DDBJ whole genome shotgun (WGS) entry which is preliminary data.</text>
</comment>
<name>A0ABQ8TZG1_PERAM</name>
<evidence type="ECO:0000313" key="2">
    <source>
        <dbReference type="EMBL" id="KAJ4452080.1"/>
    </source>
</evidence>
<evidence type="ECO:0000256" key="1">
    <source>
        <dbReference type="SAM" id="MobiDB-lite"/>
    </source>
</evidence>
<organism evidence="2 3">
    <name type="scientific">Periplaneta americana</name>
    <name type="common">American cockroach</name>
    <name type="synonym">Blatta americana</name>
    <dbReference type="NCBI Taxonomy" id="6978"/>
    <lineage>
        <taxon>Eukaryota</taxon>
        <taxon>Metazoa</taxon>
        <taxon>Ecdysozoa</taxon>
        <taxon>Arthropoda</taxon>
        <taxon>Hexapoda</taxon>
        <taxon>Insecta</taxon>
        <taxon>Pterygota</taxon>
        <taxon>Neoptera</taxon>
        <taxon>Polyneoptera</taxon>
        <taxon>Dictyoptera</taxon>
        <taxon>Blattodea</taxon>
        <taxon>Blattoidea</taxon>
        <taxon>Blattidae</taxon>
        <taxon>Blattinae</taxon>
        <taxon>Periplaneta</taxon>
    </lineage>
</organism>
<dbReference type="EMBL" id="JAJSOF020000001">
    <property type="protein sequence ID" value="KAJ4452080.1"/>
    <property type="molecule type" value="Genomic_DNA"/>
</dbReference>
<protein>
    <submittedName>
        <fullName evidence="2">Uncharacterized protein</fullName>
    </submittedName>
</protein>
<feature type="compositionally biased region" description="Basic and acidic residues" evidence="1">
    <location>
        <begin position="203"/>
        <end position="216"/>
    </location>
</feature>
<evidence type="ECO:0000313" key="3">
    <source>
        <dbReference type="Proteomes" id="UP001148838"/>
    </source>
</evidence>
<dbReference type="Proteomes" id="UP001148838">
    <property type="component" value="Unassembled WGS sequence"/>
</dbReference>
<proteinExistence type="predicted"/>
<gene>
    <name evidence="2" type="ORF">ANN_03596</name>
</gene>